<protein>
    <submittedName>
        <fullName evidence="1">Uncharacterized protein</fullName>
    </submittedName>
</protein>
<comment type="caution">
    <text evidence="1">The sequence shown here is derived from an EMBL/GenBank/DDBJ whole genome shotgun (WGS) entry which is preliminary data.</text>
</comment>
<sequence length="91" mass="11291">MRPLQELDYQTLIYLYEKNIELDKGFLTARYPSLYHLHQYGFLTVIYNEKWIPYSVILTKKALAFLGERRRYRCYYKWRITRNCLNEKDKL</sequence>
<reference evidence="1 2" key="1">
    <citation type="submission" date="2020-03" db="EMBL/GenBank/DDBJ databases">
        <title>Soil Listeria distribution.</title>
        <authorList>
            <person name="Liao J."/>
            <person name="Wiedmann M."/>
        </authorList>
    </citation>
    <scope>NUCLEOTIDE SEQUENCE [LARGE SCALE GENOMIC DNA]</scope>
    <source>
        <strain evidence="1 2">FSL L7-1507</strain>
    </source>
</reference>
<evidence type="ECO:0000313" key="1">
    <source>
        <dbReference type="EMBL" id="MBC1520162.1"/>
    </source>
</evidence>
<gene>
    <name evidence="1" type="ORF">HB912_00700</name>
</gene>
<accession>A0A841ZKV6</accession>
<name>A0A841ZKV6_9LIST</name>
<organism evidence="1 2">
    <name type="scientific">Listeria aquatica</name>
    <dbReference type="NCBI Taxonomy" id="1494960"/>
    <lineage>
        <taxon>Bacteria</taxon>
        <taxon>Bacillati</taxon>
        <taxon>Bacillota</taxon>
        <taxon>Bacilli</taxon>
        <taxon>Bacillales</taxon>
        <taxon>Listeriaceae</taxon>
        <taxon>Listeria</taxon>
    </lineage>
</organism>
<dbReference type="EMBL" id="JAARRM010000001">
    <property type="protein sequence ID" value="MBC1520162.1"/>
    <property type="molecule type" value="Genomic_DNA"/>
</dbReference>
<dbReference type="AlphaFoldDB" id="A0A841ZKV6"/>
<dbReference type="Proteomes" id="UP000559885">
    <property type="component" value="Unassembled WGS sequence"/>
</dbReference>
<proteinExistence type="predicted"/>
<evidence type="ECO:0000313" key="2">
    <source>
        <dbReference type="Proteomes" id="UP000559885"/>
    </source>
</evidence>
<dbReference type="RefSeq" id="WP_185371765.1">
    <property type="nucleotide sequence ID" value="NZ_JAARRM010000001.1"/>
</dbReference>